<sequence>MSKKININFLAKENIRQKRARSIGLILLVSMLSFTLFMSTFMVLSLKGGMDSLKNRLGADILIVPEGYEGEVEGAILNGKPSNFYIQNDLVEKVRNINGVKEATPQVYIATLSLSCCSMPTQVIGVDFESDFVIKSWIESNANISLKEGEILVGSNNYFNTGDSLSLFNHKYKIAGKLGKTGSGFDDTIFTTISEAKKMVGYASDILETPLTTDDKLISNVLVKLDNNSNPKEVYVNIQKELYGQGVKLMLSQEIMSEVQGKINSLNIYIYILVAIVWLLAFILLTIVFSMNLNERKKEYGTLRIIGATKKNLKQLCILESLYISFIGATSGVVTSLIVCWIFDSSISKSIEMPFVAPSVSTLVTIGLFTLVISSLIGPLASLKTVNTINKQELALITKDNN</sequence>
<feature type="domain" description="ABC3 transporter permease C-terminal" evidence="10">
    <location>
        <begin position="272"/>
        <end position="387"/>
    </location>
</feature>
<dbReference type="Proteomes" id="UP000006094">
    <property type="component" value="Chromosome"/>
</dbReference>
<name>K0B252_GOTA9</name>
<evidence type="ECO:0000259" key="10">
    <source>
        <dbReference type="Pfam" id="PF02687"/>
    </source>
</evidence>
<protein>
    <recommendedName>
        <fullName evidence="4">Putative hemin transport system permease protein HrtB</fullName>
    </recommendedName>
</protein>
<evidence type="ECO:0000256" key="8">
    <source>
        <dbReference type="ARBA" id="ARBA00023136"/>
    </source>
</evidence>
<keyword evidence="6" id="KW-0812">Transmembrane</keyword>
<dbReference type="STRING" id="1128398.Curi_c19960"/>
<reference evidence="11 12" key="1">
    <citation type="journal article" date="2012" name="PLoS ONE">
        <title>The purine-utilizing bacterium Clostridium acidurici 9a: a genome-guided metabolic reconsideration.</title>
        <authorList>
            <person name="Hartwich K."/>
            <person name="Poehlein A."/>
            <person name="Daniel R."/>
        </authorList>
    </citation>
    <scope>NUCLEOTIDE SEQUENCE [LARGE SCALE GENOMIC DNA]</scope>
    <source>
        <strain evidence="12">ATCC 7906 / DSM 604 / BCRC 14475 / CIP 104303 / KCTC 5404 / NCIMB 10678 / 9a</strain>
    </source>
</reference>
<keyword evidence="5" id="KW-1003">Cell membrane</keyword>
<evidence type="ECO:0000256" key="7">
    <source>
        <dbReference type="ARBA" id="ARBA00022989"/>
    </source>
</evidence>
<evidence type="ECO:0000313" key="11">
    <source>
        <dbReference type="EMBL" id="AFS79000.1"/>
    </source>
</evidence>
<dbReference type="AlphaFoldDB" id="K0B252"/>
<proteinExistence type="inferred from homology"/>
<dbReference type="PANTHER" id="PTHR43738:SF2">
    <property type="entry name" value="ABC TRANSPORTER PERMEASE"/>
    <property type="match status" value="1"/>
</dbReference>
<evidence type="ECO:0000256" key="3">
    <source>
        <dbReference type="ARBA" id="ARBA00011131"/>
    </source>
</evidence>
<evidence type="ECO:0000313" key="12">
    <source>
        <dbReference type="Proteomes" id="UP000006094"/>
    </source>
</evidence>
<dbReference type="Pfam" id="PF02687">
    <property type="entry name" value="FtsX"/>
    <property type="match status" value="1"/>
</dbReference>
<accession>K0B252</accession>
<keyword evidence="7" id="KW-1133">Transmembrane helix</keyword>
<evidence type="ECO:0000256" key="2">
    <source>
        <dbReference type="ARBA" id="ARBA00008697"/>
    </source>
</evidence>
<comment type="subunit">
    <text evidence="3">The complex is composed of two ATP-binding proteins (HrtA), two transmembrane proteins (HrtB) and a solute-binding protein.</text>
</comment>
<keyword evidence="8" id="KW-0472">Membrane</keyword>
<comment type="subcellular location">
    <subcellularLocation>
        <location evidence="1">Cell membrane</location>
        <topology evidence="1">Multi-pass membrane protein</topology>
    </subcellularLocation>
</comment>
<dbReference type="PANTHER" id="PTHR43738">
    <property type="entry name" value="ABC TRANSPORTER, MEMBRANE PROTEIN"/>
    <property type="match status" value="1"/>
</dbReference>
<dbReference type="GO" id="GO:0005886">
    <property type="term" value="C:plasma membrane"/>
    <property type="evidence" value="ECO:0007669"/>
    <property type="project" value="UniProtKB-SubCell"/>
</dbReference>
<dbReference type="InterPro" id="IPR003838">
    <property type="entry name" value="ABC3_permease_C"/>
</dbReference>
<dbReference type="eggNOG" id="COG0577">
    <property type="taxonomic scope" value="Bacteria"/>
</dbReference>
<dbReference type="EMBL" id="CP003326">
    <property type="protein sequence ID" value="AFS79000.1"/>
    <property type="molecule type" value="Genomic_DNA"/>
</dbReference>
<dbReference type="RefSeq" id="WP_014968136.1">
    <property type="nucleotide sequence ID" value="NC_018664.1"/>
</dbReference>
<evidence type="ECO:0000256" key="5">
    <source>
        <dbReference type="ARBA" id="ARBA00022475"/>
    </source>
</evidence>
<dbReference type="InterPro" id="IPR051125">
    <property type="entry name" value="ABC-4/HrtB_transporter"/>
</dbReference>
<organism evidence="11 12">
    <name type="scientific">Gottschalkia acidurici (strain ATCC 7906 / DSM 604 / BCRC 14475 / CIP 104303 / KCTC 5404 / NCIMB 10678 / 9a)</name>
    <name type="common">Clostridium acidurici</name>
    <dbReference type="NCBI Taxonomy" id="1128398"/>
    <lineage>
        <taxon>Bacteria</taxon>
        <taxon>Bacillati</taxon>
        <taxon>Bacillota</taxon>
        <taxon>Tissierellia</taxon>
        <taxon>Tissierellales</taxon>
        <taxon>Gottschalkiaceae</taxon>
        <taxon>Gottschalkia</taxon>
    </lineage>
</organism>
<evidence type="ECO:0000256" key="6">
    <source>
        <dbReference type="ARBA" id="ARBA00022692"/>
    </source>
</evidence>
<dbReference type="OrthoDB" id="6313at2"/>
<evidence type="ECO:0000256" key="1">
    <source>
        <dbReference type="ARBA" id="ARBA00004651"/>
    </source>
</evidence>
<dbReference type="KEGG" id="cad:Curi_c19960"/>
<evidence type="ECO:0000256" key="4">
    <source>
        <dbReference type="ARBA" id="ARBA00016962"/>
    </source>
</evidence>
<gene>
    <name evidence="11" type="ordered locus">Curi_c19960</name>
</gene>
<dbReference type="HOGENOM" id="CLU_055576_0_0_9"/>
<comment type="similarity">
    <text evidence="2">Belongs to the ABC-4 integral membrane protein family. HrtB subfamily.</text>
</comment>
<keyword evidence="12" id="KW-1185">Reference proteome</keyword>
<evidence type="ECO:0000256" key="9">
    <source>
        <dbReference type="ARBA" id="ARBA00024973"/>
    </source>
</evidence>
<comment type="function">
    <text evidence="9">Part of the ABC transporter complex hrt involved in hemin import. Responsible for the translocation of the substrate across the membrane.</text>
</comment>